<keyword evidence="8 15" id="KW-0863">Zinc-finger</keyword>
<evidence type="ECO:0000256" key="6">
    <source>
        <dbReference type="ARBA" id="ARBA00022691"/>
    </source>
</evidence>
<keyword evidence="9" id="KW-0862">Zinc</keyword>
<dbReference type="PANTHER" id="PTHR46165">
    <property type="entry name" value="SET AND MYND DOMAIN-CONTAINING PROTEIN 4"/>
    <property type="match status" value="1"/>
</dbReference>
<evidence type="ECO:0000256" key="7">
    <source>
        <dbReference type="ARBA" id="ARBA00022723"/>
    </source>
</evidence>
<evidence type="ECO:0000313" key="18">
    <source>
        <dbReference type="EMBL" id="CAG6624155.1"/>
    </source>
</evidence>
<comment type="subcellular location">
    <subcellularLocation>
        <location evidence="2">Cytoplasm</location>
    </subcellularLocation>
    <subcellularLocation>
        <location evidence="1">Nucleus</location>
    </subcellularLocation>
</comment>
<comment type="catalytic activity">
    <reaction evidence="11">
        <text>L-lysyl-[protein] + S-adenosyl-L-methionine = N(6)-methyl-L-lysyl-[protein] + S-adenosyl-L-homocysteine + H(+)</text>
        <dbReference type="Rhea" id="RHEA:51736"/>
        <dbReference type="Rhea" id="RHEA-COMP:9752"/>
        <dbReference type="Rhea" id="RHEA-COMP:13053"/>
        <dbReference type="ChEBI" id="CHEBI:15378"/>
        <dbReference type="ChEBI" id="CHEBI:29969"/>
        <dbReference type="ChEBI" id="CHEBI:57856"/>
        <dbReference type="ChEBI" id="CHEBI:59789"/>
        <dbReference type="ChEBI" id="CHEBI:61929"/>
    </reaction>
</comment>
<keyword evidence="4" id="KW-0489">Methyltransferase</keyword>
<dbReference type="GO" id="GO:0008276">
    <property type="term" value="F:protein methyltransferase activity"/>
    <property type="evidence" value="ECO:0007669"/>
    <property type="project" value="UniProtKB-ARBA"/>
</dbReference>
<dbReference type="InterPro" id="IPR002893">
    <property type="entry name" value="Znf_MYND"/>
</dbReference>
<evidence type="ECO:0000256" key="13">
    <source>
        <dbReference type="ARBA" id="ARBA00093635"/>
    </source>
</evidence>
<dbReference type="InterPro" id="IPR019734">
    <property type="entry name" value="TPR_rpt"/>
</dbReference>
<evidence type="ECO:0000256" key="5">
    <source>
        <dbReference type="ARBA" id="ARBA00022679"/>
    </source>
</evidence>
<dbReference type="SUPFAM" id="SSF144232">
    <property type="entry name" value="HIT/MYND zinc finger-like"/>
    <property type="match status" value="1"/>
</dbReference>
<dbReference type="InterPro" id="IPR052097">
    <property type="entry name" value="SET-MYND_domain_protein"/>
</dbReference>
<dbReference type="InterPro" id="IPR011990">
    <property type="entry name" value="TPR-like_helical_dom_sf"/>
</dbReference>
<evidence type="ECO:0000256" key="2">
    <source>
        <dbReference type="ARBA" id="ARBA00004496"/>
    </source>
</evidence>
<comment type="function">
    <text evidence="12">Protein-lysine N-methyltransferase. Monomethylates PRMT5, modulating its transcriptional activity. May also act as a histone methyltransferase. Plays a critical role in cardiac development. Acts as a key epigenetic regulator of gene expression during cardiac development via its dual activities as a methyltransferase and negative regulator of HDAC1.</text>
</comment>
<dbReference type="InterPro" id="IPR001214">
    <property type="entry name" value="SET_dom"/>
</dbReference>
<evidence type="ECO:0000256" key="10">
    <source>
        <dbReference type="ARBA" id="ARBA00023242"/>
    </source>
</evidence>
<dbReference type="PROSITE" id="PS50280">
    <property type="entry name" value="SET"/>
    <property type="match status" value="1"/>
</dbReference>
<sequence>MNTWQELLTDLTETGLVAGDVTRVKSLKEEDKVAYCLSNKHLRGILVDWIRDTIGLMSSGKSSSKSITFRQQGNDKFKNGDDSGAFEFYSKSILFAPPNSPEMALAYANRSATEFHLGHYEDCVADVDQALVHGYSDTGKYKLIARKGKCLMKLNKYINAIKLLNEALNLLEKLDKVPQSKRIALKQDIQEALSSSLKMCRLQEKSSALDLKEDVLTVERSEENNCVEAMSMQMSSTSSSVSSSVVSLPSLTSGESHILACASNKIKMQTSNVKGRHVIAVEDVHRGDTLFVEKPVAFVILPPCSFSHCNHCCTSISAPIPCNECILAVYCSEVCRSQAWSLYHRWECHGALHFLETVGIAHLALKLILISGTSERYNDVYHLETHLQDMRPEDLYQYVLTATLLTLYLEQFTDYLSSPSPSPPPHLDPSLPLTLDIGHRILRHIGQLICNGHAITKLGVTESTPSDPDGRNGEVVGHEQVRIATAIFPSASMMNHSCDPNIINSFSDQYLIVRAAKDIPSGTEVLNCYGPHFRRMWVADRKAALREQYHFVCVCAPCCSPNQTEYQERSYGLLCPQCEGPLLQQNEEEEGGRHVLTCGDCGHAQNGAKLIKMDLTAHALFKQGLSLVEKGDIGPGLNELLKCLDMRRKCLYKYNKDLLYTQDVLAKCHAMLGQYKESVQYIEQCLEGVEHIYGETSIELSNELNKLTDVMMSNVQGDPDSIDKEYINKIRHYVHTSREIVELHYGVWNNEYKAIVEKQDALEKLIKAKRKQ</sequence>
<keyword evidence="3" id="KW-0963">Cytoplasm</keyword>
<organism evidence="18">
    <name type="scientific">Cacopsylla melanoneura</name>
    <dbReference type="NCBI Taxonomy" id="428564"/>
    <lineage>
        <taxon>Eukaryota</taxon>
        <taxon>Metazoa</taxon>
        <taxon>Ecdysozoa</taxon>
        <taxon>Arthropoda</taxon>
        <taxon>Hexapoda</taxon>
        <taxon>Insecta</taxon>
        <taxon>Pterygota</taxon>
        <taxon>Neoptera</taxon>
        <taxon>Paraneoptera</taxon>
        <taxon>Hemiptera</taxon>
        <taxon>Sternorrhyncha</taxon>
        <taxon>Psylloidea</taxon>
        <taxon>Psyllidae</taxon>
        <taxon>Psyllinae</taxon>
        <taxon>Cacopsylla</taxon>
    </lineage>
</organism>
<evidence type="ECO:0000259" key="16">
    <source>
        <dbReference type="PROSITE" id="PS50280"/>
    </source>
</evidence>
<reference evidence="18" key="1">
    <citation type="submission" date="2021-05" db="EMBL/GenBank/DDBJ databases">
        <authorList>
            <person name="Alioto T."/>
            <person name="Alioto T."/>
            <person name="Gomez Garrido J."/>
        </authorList>
    </citation>
    <scope>NUCLEOTIDE SEQUENCE</scope>
</reference>
<dbReference type="PANTHER" id="PTHR46165:SF2">
    <property type="entry name" value="SET AND MYND DOMAIN-CONTAINING PROTEIN 4"/>
    <property type="match status" value="1"/>
</dbReference>
<dbReference type="GO" id="GO:0008170">
    <property type="term" value="F:N-methyltransferase activity"/>
    <property type="evidence" value="ECO:0007669"/>
    <property type="project" value="UniProtKB-ARBA"/>
</dbReference>
<accession>A0A8D8M8H6</accession>
<evidence type="ECO:0000256" key="4">
    <source>
        <dbReference type="ARBA" id="ARBA00022603"/>
    </source>
</evidence>
<dbReference type="InterPro" id="IPR046341">
    <property type="entry name" value="SET_dom_sf"/>
</dbReference>
<dbReference type="SMART" id="SM00028">
    <property type="entry name" value="TPR"/>
    <property type="match status" value="5"/>
</dbReference>
<evidence type="ECO:0000256" key="8">
    <source>
        <dbReference type="ARBA" id="ARBA00022771"/>
    </source>
</evidence>
<proteinExistence type="predicted"/>
<name>A0A8D8M8H6_9HEMI</name>
<dbReference type="Pfam" id="PF00856">
    <property type="entry name" value="SET"/>
    <property type="match status" value="1"/>
</dbReference>
<dbReference type="GO" id="GO:0032259">
    <property type="term" value="P:methylation"/>
    <property type="evidence" value="ECO:0007669"/>
    <property type="project" value="UniProtKB-KW"/>
</dbReference>
<evidence type="ECO:0000259" key="17">
    <source>
        <dbReference type="PROSITE" id="PS50865"/>
    </source>
</evidence>
<dbReference type="Gene3D" id="1.10.220.160">
    <property type="match status" value="1"/>
</dbReference>
<dbReference type="PROSITE" id="PS50865">
    <property type="entry name" value="ZF_MYND_2"/>
    <property type="match status" value="1"/>
</dbReference>
<dbReference type="SUPFAM" id="SSF82199">
    <property type="entry name" value="SET domain"/>
    <property type="match status" value="1"/>
</dbReference>
<evidence type="ECO:0000256" key="15">
    <source>
        <dbReference type="PROSITE-ProRule" id="PRU00134"/>
    </source>
</evidence>
<dbReference type="InterPro" id="IPR044421">
    <property type="entry name" value="SMYD4_SET"/>
</dbReference>
<dbReference type="Gene3D" id="6.10.140.2220">
    <property type="match status" value="1"/>
</dbReference>
<evidence type="ECO:0000256" key="9">
    <source>
        <dbReference type="ARBA" id="ARBA00022833"/>
    </source>
</evidence>
<dbReference type="Gene3D" id="1.25.40.10">
    <property type="entry name" value="Tetratricopeptide repeat domain"/>
    <property type="match status" value="2"/>
</dbReference>
<dbReference type="GO" id="GO:0008270">
    <property type="term" value="F:zinc ion binding"/>
    <property type="evidence" value="ECO:0007669"/>
    <property type="project" value="UniProtKB-KW"/>
</dbReference>
<keyword evidence="6" id="KW-0949">S-adenosyl-L-methionine</keyword>
<evidence type="ECO:0000256" key="11">
    <source>
        <dbReference type="ARBA" id="ARBA00048985"/>
    </source>
</evidence>
<evidence type="ECO:0000256" key="12">
    <source>
        <dbReference type="ARBA" id="ARBA00093423"/>
    </source>
</evidence>
<dbReference type="GO" id="GO:0005634">
    <property type="term" value="C:nucleus"/>
    <property type="evidence" value="ECO:0007669"/>
    <property type="project" value="UniProtKB-SubCell"/>
</dbReference>
<feature type="domain" description="SET" evidence="16">
    <location>
        <begin position="264"/>
        <end position="530"/>
    </location>
</feature>
<dbReference type="GO" id="GO:0042826">
    <property type="term" value="F:histone deacetylase binding"/>
    <property type="evidence" value="ECO:0007669"/>
    <property type="project" value="TreeGrafter"/>
</dbReference>
<feature type="domain" description="MYND-type" evidence="17">
    <location>
        <begin position="309"/>
        <end position="348"/>
    </location>
</feature>
<evidence type="ECO:0000256" key="1">
    <source>
        <dbReference type="ARBA" id="ARBA00004123"/>
    </source>
</evidence>
<dbReference type="EMBL" id="HBUF01056536">
    <property type="protein sequence ID" value="CAG6624155.1"/>
    <property type="molecule type" value="Transcribed_RNA"/>
</dbReference>
<dbReference type="CDD" id="cd10536">
    <property type="entry name" value="SET_SMYD4"/>
    <property type="match status" value="1"/>
</dbReference>
<evidence type="ECO:0000256" key="3">
    <source>
        <dbReference type="ARBA" id="ARBA00022490"/>
    </source>
</evidence>
<dbReference type="Gene3D" id="2.170.270.10">
    <property type="entry name" value="SET domain"/>
    <property type="match status" value="1"/>
</dbReference>
<keyword evidence="10" id="KW-0539">Nucleus</keyword>
<dbReference type="AlphaFoldDB" id="A0A8D8M8H6"/>
<evidence type="ECO:0000256" key="14">
    <source>
        <dbReference type="ARBA" id="ARBA00093680"/>
    </source>
</evidence>
<dbReference type="SUPFAM" id="SSF48452">
    <property type="entry name" value="TPR-like"/>
    <property type="match status" value="1"/>
</dbReference>
<dbReference type="GO" id="GO:0008757">
    <property type="term" value="F:S-adenosylmethionine-dependent methyltransferase activity"/>
    <property type="evidence" value="ECO:0007669"/>
    <property type="project" value="UniProtKB-ARBA"/>
</dbReference>
<protein>
    <recommendedName>
        <fullName evidence="13">Protein-lysine N-methyltransferase SMYD4</fullName>
    </recommendedName>
    <alternativeName>
        <fullName evidence="14">SET and MYND domain-containing protein 4</fullName>
    </alternativeName>
</protein>
<keyword evidence="7" id="KW-0479">Metal-binding</keyword>
<dbReference type="GO" id="GO:0005737">
    <property type="term" value="C:cytoplasm"/>
    <property type="evidence" value="ECO:0007669"/>
    <property type="project" value="UniProtKB-SubCell"/>
</dbReference>
<dbReference type="Pfam" id="PF01753">
    <property type="entry name" value="zf-MYND"/>
    <property type="match status" value="1"/>
</dbReference>
<keyword evidence="5" id="KW-0808">Transferase</keyword>